<dbReference type="GO" id="GO:0099044">
    <property type="term" value="P:vesicle tethering to endoplasmic reticulum"/>
    <property type="evidence" value="ECO:0007669"/>
    <property type="project" value="TreeGrafter"/>
</dbReference>
<dbReference type="InterPro" id="IPR051869">
    <property type="entry name" value="STARD3"/>
</dbReference>
<evidence type="ECO:0000313" key="3">
    <source>
        <dbReference type="WBParaSite" id="EEL_0000785601-mRNA-1"/>
    </source>
</evidence>
<dbReference type="GO" id="GO:0008289">
    <property type="term" value="F:lipid binding"/>
    <property type="evidence" value="ECO:0007669"/>
    <property type="project" value="InterPro"/>
</dbReference>
<dbReference type="STRING" id="1147741.A0A0R3RZT6"/>
<feature type="domain" description="START" evidence="1">
    <location>
        <begin position="78"/>
        <end position="231"/>
    </location>
</feature>
<dbReference type="PANTHER" id="PTHR46121">
    <property type="entry name" value="STEROIDOGENIC ACUTE REGULATORY PROTEIN-LIKE"/>
    <property type="match status" value="1"/>
</dbReference>
<dbReference type="WBParaSite" id="EEL_0000785601-mRNA-1">
    <property type="protein sequence ID" value="EEL_0000785601-mRNA-1"/>
    <property type="gene ID" value="EEL_0000785601"/>
</dbReference>
<organism evidence="2 3">
    <name type="scientific">Elaeophora elaphi</name>
    <dbReference type="NCBI Taxonomy" id="1147741"/>
    <lineage>
        <taxon>Eukaryota</taxon>
        <taxon>Metazoa</taxon>
        <taxon>Ecdysozoa</taxon>
        <taxon>Nematoda</taxon>
        <taxon>Chromadorea</taxon>
        <taxon>Rhabditida</taxon>
        <taxon>Spirurina</taxon>
        <taxon>Spiruromorpha</taxon>
        <taxon>Filarioidea</taxon>
        <taxon>Onchocercidae</taxon>
        <taxon>Elaeophora</taxon>
    </lineage>
</organism>
<dbReference type="InterPro" id="IPR023393">
    <property type="entry name" value="START-like_dom_sf"/>
</dbReference>
<dbReference type="Proteomes" id="UP000050640">
    <property type="component" value="Unplaced"/>
</dbReference>
<dbReference type="Gene3D" id="3.30.530.20">
    <property type="match status" value="1"/>
</dbReference>
<accession>A0A0R3RZT6</accession>
<dbReference type="PROSITE" id="PS50848">
    <property type="entry name" value="START"/>
    <property type="match status" value="1"/>
</dbReference>
<proteinExistence type="predicted"/>
<dbReference type="GO" id="GO:0140284">
    <property type="term" value="C:endoplasmic reticulum-endosome membrane contact site"/>
    <property type="evidence" value="ECO:0007669"/>
    <property type="project" value="TreeGrafter"/>
</dbReference>
<dbReference type="GO" id="GO:0005789">
    <property type="term" value="C:endoplasmic reticulum membrane"/>
    <property type="evidence" value="ECO:0007669"/>
    <property type="project" value="TreeGrafter"/>
</dbReference>
<dbReference type="SMART" id="SM00234">
    <property type="entry name" value="START"/>
    <property type="match status" value="1"/>
</dbReference>
<dbReference type="SUPFAM" id="SSF55961">
    <property type="entry name" value="Bet v1-like"/>
    <property type="match status" value="1"/>
</dbReference>
<dbReference type="GO" id="GO:0005765">
    <property type="term" value="C:lysosomal membrane"/>
    <property type="evidence" value="ECO:0007669"/>
    <property type="project" value="TreeGrafter"/>
</dbReference>
<reference evidence="3" key="1">
    <citation type="submission" date="2017-02" db="UniProtKB">
        <authorList>
            <consortium name="WormBaseParasite"/>
        </authorList>
    </citation>
    <scope>IDENTIFICATION</scope>
</reference>
<dbReference type="Pfam" id="PF01852">
    <property type="entry name" value="START"/>
    <property type="match status" value="1"/>
</dbReference>
<dbReference type="PANTHER" id="PTHR46121:SF3">
    <property type="entry name" value="STEROIDOGENIC ACUTE REGULATORY-LIKE PROTEIN 1"/>
    <property type="match status" value="1"/>
</dbReference>
<sequence>MTISITVAGVTDTLKPEHEKFEKALNDAADAMNETLSVINTPEFETMEGWKLKNENKIDKIYAKRFAIGKIFTLRTTLDVPREVLFHEHWDNFEEVAYKNKNTSLAEKIAILTPHVEIIHYAMKDSGLVKGRDFVTTRIYRHIDGDIIEAARSYDTDEVKQHKKKTRGTLLLGSGRFRIHPKDPQKTIVDYIICLNFNGPDLTKPVVESVLSKLILQDAEYARETVEEMKNQTCVTK</sequence>
<dbReference type="AlphaFoldDB" id="A0A0R3RZT6"/>
<evidence type="ECO:0000313" key="2">
    <source>
        <dbReference type="Proteomes" id="UP000050640"/>
    </source>
</evidence>
<evidence type="ECO:0000259" key="1">
    <source>
        <dbReference type="PROSITE" id="PS50848"/>
    </source>
</evidence>
<protein>
    <submittedName>
        <fullName evidence="3">START domain-containing protein</fullName>
    </submittedName>
</protein>
<name>A0A0R3RZT6_9BILA</name>
<dbReference type="GO" id="GO:0031902">
    <property type="term" value="C:late endosome membrane"/>
    <property type="evidence" value="ECO:0007669"/>
    <property type="project" value="TreeGrafter"/>
</dbReference>
<dbReference type="InterPro" id="IPR002913">
    <property type="entry name" value="START_lipid-bd_dom"/>
</dbReference>
<keyword evidence="2" id="KW-1185">Reference proteome</keyword>